<dbReference type="CDD" id="cd01949">
    <property type="entry name" value="GGDEF"/>
    <property type="match status" value="1"/>
</dbReference>
<feature type="transmembrane region" description="Helical" evidence="1">
    <location>
        <begin position="73"/>
        <end position="89"/>
    </location>
</feature>
<dbReference type="AlphaFoldDB" id="A0A0R1ZMS0"/>
<dbReference type="InterPro" id="IPR029787">
    <property type="entry name" value="Nucleotide_cyclase"/>
</dbReference>
<evidence type="ECO:0000313" key="4">
    <source>
        <dbReference type="Proteomes" id="UP000051679"/>
    </source>
</evidence>
<dbReference type="GO" id="GO:1902201">
    <property type="term" value="P:negative regulation of bacterial-type flagellum-dependent cell motility"/>
    <property type="evidence" value="ECO:0007669"/>
    <property type="project" value="TreeGrafter"/>
</dbReference>
<sequence length="378" mass="44197">MITWGIRITTFITNSAVLVAYAFLYTWLLNNKQDVLVRYRPVLLGALSWAVLILFHFASVLSMADAKNPTGFGWNYMNFQVVVIIFALFDRPPRHVVYSLLVLLTIWYWWMPRVTRWLPIELGTVITMWLLYRYSDKILAHAYIYYPFCYLFALPFYIANLFSLKTVDYGWPWLLANYAILTSIILIVQRQMRKSRERQAMLVTEATIDELTQLNNFRVFDDDLQAEYAQLQENGTVFALYTFDIDHFKRINDEYGHLVGNDVLHAVAKRLAELGDFLPYDTRCYRTGGEEFTFILNDIQENFATAVSIARMVKNELEKLQFTTDDGETFSITISMGQDRALAEDQNYLDVYNRADKYLYNSKNKGRNAITVRGIMLR</sequence>
<dbReference type="EMBL" id="AYYO01000006">
    <property type="protein sequence ID" value="KRM56305.1"/>
    <property type="molecule type" value="Genomic_DNA"/>
</dbReference>
<dbReference type="InterPro" id="IPR050469">
    <property type="entry name" value="Diguanylate_Cyclase"/>
</dbReference>
<name>A0A0R1ZMS0_9LACO</name>
<dbReference type="PROSITE" id="PS50887">
    <property type="entry name" value="GGDEF"/>
    <property type="match status" value="1"/>
</dbReference>
<dbReference type="STRING" id="1291052.FC18_GL000141"/>
<feature type="transmembrane region" description="Helical" evidence="1">
    <location>
        <begin position="170"/>
        <end position="188"/>
    </location>
</feature>
<keyword evidence="1" id="KW-0812">Transmembrane</keyword>
<dbReference type="GO" id="GO:0005886">
    <property type="term" value="C:plasma membrane"/>
    <property type="evidence" value="ECO:0007669"/>
    <property type="project" value="TreeGrafter"/>
</dbReference>
<feature type="domain" description="GGDEF" evidence="2">
    <location>
        <begin position="236"/>
        <end position="375"/>
    </location>
</feature>
<dbReference type="GO" id="GO:0052621">
    <property type="term" value="F:diguanylate cyclase activity"/>
    <property type="evidence" value="ECO:0007669"/>
    <property type="project" value="TreeGrafter"/>
</dbReference>
<keyword evidence="4" id="KW-1185">Reference proteome</keyword>
<dbReference type="PANTHER" id="PTHR45138">
    <property type="entry name" value="REGULATORY COMPONENTS OF SENSORY TRANSDUCTION SYSTEM"/>
    <property type="match status" value="1"/>
</dbReference>
<keyword evidence="1" id="KW-0472">Membrane</keyword>
<feature type="transmembrane region" description="Helical" evidence="1">
    <location>
        <begin position="6"/>
        <end position="29"/>
    </location>
</feature>
<dbReference type="Gene3D" id="3.30.70.270">
    <property type="match status" value="1"/>
</dbReference>
<dbReference type="SUPFAM" id="SSF55073">
    <property type="entry name" value="Nucleotide cyclase"/>
    <property type="match status" value="1"/>
</dbReference>
<dbReference type="GO" id="GO:0043709">
    <property type="term" value="P:cell adhesion involved in single-species biofilm formation"/>
    <property type="evidence" value="ECO:0007669"/>
    <property type="project" value="TreeGrafter"/>
</dbReference>
<feature type="transmembrane region" description="Helical" evidence="1">
    <location>
        <begin position="117"/>
        <end position="132"/>
    </location>
</feature>
<dbReference type="RefSeq" id="WP_054678970.1">
    <property type="nucleotide sequence ID" value="NZ_AYYO01000006.1"/>
</dbReference>
<accession>A0A0R1ZMS0</accession>
<dbReference type="InterPro" id="IPR000160">
    <property type="entry name" value="GGDEF_dom"/>
</dbReference>
<dbReference type="SMART" id="SM00267">
    <property type="entry name" value="GGDEF"/>
    <property type="match status" value="1"/>
</dbReference>
<dbReference type="PANTHER" id="PTHR45138:SF9">
    <property type="entry name" value="DIGUANYLATE CYCLASE DGCM-RELATED"/>
    <property type="match status" value="1"/>
</dbReference>
<protein>
    <submittedName>
        <fullName evidence="3">Diguanylate cyclase phosphodiesterase domain-containing protein</fullName>
    </submittedName>
</protein>
<dbReference type="NCBIfam" id="TIGR00254">
    <property type="entry name" value="GGDEF"/>
    <property type="match status" value="1"/>
</dbReference>
<feature type="transmembrane region" description="Helical" evidence="1">
    <location>
        <begin position="41"/>
        <end position="61"/>
    </location>
</feature>
<feature type="transmembrane region" description="Helical" evidence="1">
    <location>
        <begin position="144"/>
        <end position="164"/>
    </location>
</feature>
<dbReference type="OrthoDB" id="9759607at2"/>
<keyword evidence="1" id="KW-1133">Transmembrane helix</keyword>
<reference evidence="3 4" key="1">
    <citation type="journal article" date="2015" name="Genome Announc.">
        <title>Expanding the biotechnology potential of lactobacilli through comparative genomics of 213 strains and associated genera.</title>
        <authorList>
            <person name="Sun Z."/>
            <person name="Harris H.M."/>
            <person name="McCann A."/>
            <person name="Guo C."/>
            <person name="Argimon S."/>
            <person name="Zhang W."/>
            <person name="Yang X."/>
            <person name="Jeffery I.B."/>
            <person name="Cooney J.C."/>
            <person name="Kagawa T.F."/>
            <person name="Liu W."/>
            <person name="Song Y."/>
            <person name="Salvetti E."/>
            <person name="Wrobel A."/>
            <person name="Rasinkangas P."/>
            <person name="Parkhill J."/>
            <person name="Rea M.C."/>
            <person name="O'Sullivan O."/>
            <person name="Ritari J."/>
            <person name="Douillard F.P."/>
            <person name="Paul Ross R."/>
            <person name="Yang R."/>
            <person name="Briner A.E."/>
            <person name="Felis G.E."/>
            <person name="de Vos W.M."/>
            <person name="Barrangou R."/>
            <person name="Klaenhammer T.R."/>
            <person name="Caufield P.W."/>
            <person name="Cui Y."/>
            <person name="Zhang H."/>
            <person name="O'Toole P.W."/>
        </authorList>
    </citation>
    <scope>NUCLEOTIDE SEQUENCE [LARGE SCALE GENOMIC DNA]</scope>
    <source>
        <strain evidence="3 4">DSM 20505</strain>
    </source>
</reference>
<dbReference type="InterPro" id="IPR043128">
    <property type="entry name" value="Rev_trsase/Diguanyl_cyclase"/>
</dbReference>
<feature type="transmembrane region" description="Helical" evidence="1">
    <location>
        <begin position="96"/>
        <end position="111"/>
    </location>
</feature>
<evidence type="ECO:0000256" key="1">
    <source>
        <dbReference type="SAM" id="Phobius"/>
    </source>
</evidence>
<organism evidence="3 4">
    <name type="scientific">Lacticaseibacillus sharpeae JCM 1186 = DSM 20505</name>
    <dbReference type="NCBI Taxonomy" id="1291052"/>
    <lineage>
        <taxon>Bacteria</taxon>
        <taxon>Bacillati</taxon>
        <taxon>Bacillota</taxon>
        <taxon>Bacilli</taxon>
        <taxon>Lactobacillales</taxon>
        <taxon>Lactobacillaceae</taxon>
        <taxon>Lacticaseibacillus</taxon>
    </lineage>
</organism>
<dbReference type="PATRIC" id="fig|1291052.5.peg.142"/>
<evidence type="ECO:0000313" key="3">
    <source>
        <dbReference type="EMBL" id="KRM56305.1"/>
    </source>
</evidence>
<proteinExistence type="predicted"/>
<comment type="caution">
    <text evidence="3">The sequence shown here is derived from an EMBL/GenBank/DDBJ whole genome shotgun (WGS) entry which is preliminary data.</text>
</comment>
<dbReference type="Pfam" id="PF00990">
    <property type="entry name" value="GGDEF"/>
    <property type="match status" value="1"/>
</dbReference>
<gene>
    <name evidence="3" type="ORF">FC18_GL000141</name>
</gene>
<dbReference type="Proteomes" id="UP000051679">
    <property type="component" value="Unassembled WGS sequence"/>
</dbReference>
<evidence type="ECO:0000259" key="2">
    <source>
        <dbReference type="PROSITE" id="PS50887"/>
    </source>
</evidence>